<name>X0W0Z9_9ZZZZ</name>
<evidence type="ECO:0000313" key="3">
    <source>
        <dbReference type="EMBL" id="GAG06416.1"/>
    </source>
</evidence>
<feature type="non-terminal residue" evidence="3">
    <location>
        <position position="1"/>
    </location>
</feature>
<dbReference type="InterPro" id="IPR002192">
    <property type="entry name" value="PPDK_AMP/ATP-bd"/>
</dbReference>
<organism evidence="3">
    <name type="scientific">marine sediment metagenome</name>
    <dbReference type="NCBI Taxonomy" id="412755"/>
    <lineage>
        <taxon>unclassified sequences</taxon>
        <taxon>metagenomes</taxon>
        <taxon>ecological metagenomes</taxon>
    </lineage>
</organism>
<dbReference type="GO" id="GO:0005524">
    <property type="term" value="F:ATP binding"/>
    <property type="evidence" value="ECO:0007669"/>
    <property type="project" value="InterPro"/>
</dbReference>
<evidence type="ECO:0000259" key="2">
    <source>
        <dbReference type="Pfam" id="PF01326"/>
    </source>
</evidence>
<comment type="caution">
    <text evidence="3">The sequence shown here is derived from an EMBL/GenBank/DDBJ whole genome shotgun (WGS) entry which is preliminary data.</text>
</comment>
<dbReference type="SUPFAM" id="SSF56059">
    <property type="entry name" value="Glutathione synthetase ATP-binding domain-like"/>
    <property type="match status" value="1"/>
</dbReference>
<dbReference type="PANTHER" id="PTHR43615:SF1">
    <property type="entry name" value="PPDK_N DOMAIN-CONTAINING PROTEIN"/>
    <property type="match status" value="1"/>
</dbReference>
<dbReference type="Pfam" id="PF01326">
    <property type="entry name" value="PPDK_N"/>
    <property type="match status" value="1"/>
</dbReference>
<protein>
    <recommendedName>
        <fullName evidence="2">Pyruvate phosphate dikinase AMP/ATP-binding domain-containing protein</fullName>
    </recommendedName>
</protein>
<proteinExistence type="predicted"/>
<dbReference type="EMBL" id="BARS01026960">
    <property type="protein sequence ID" value="GAG06416.1"/>
    <property type="molecule type" value="Genomic_DNA"/>
</dbReference>
<dbReference type="GO" id="GO:0016301">
    <property type="term" value="F:kinase activity"/>
    <property type="evidence" value="ECO:0007669"/>
    <property type="project" value="InterPro"/>
</dbReference>
<dbReference type="AlphaFoldDB" id="X0W0Z9"/>
<feature type="region of interest" description="Disordered" evidence="1">
    <location>
        <begin position="80"/>
        <end position="102"/>
    </location>
</feature>
<reference evidence="3" key="1">
    <citation type="journal article" date="2014" name="Front. Microbiol.">
        <title>High frequency of phylogenetically diverse reductive dehalogenase-homologous genes in deep subseafloor sedimentary metagenomes.</title>
        <authorList>
            <person name="Kawai M."/>
            <person name="Futagami T."/>
            <person name="Toyoda A."/>
            <person name="Takaki Y."/>
            <person name="Nishi S."/>
            <person name="Hori S."/>
            <person name="Arai W."/>
            <person name="Tsubouchi T."/>
            <person name="Morono Y."/>
            <person name="Uchiyama I."/>
            <person name="Ito T."/>
            <person name="Fujiyama A."/>
            <person name="Inagaki F."/>
            <person name="Takami H."/>
        </authorList>
    </citation>
    <scope>NUCLEOTIDE SEQUENCE</scope>
    <source>
        <strain evidence="3">Expedition CK06-06</strain>
    </source>
</reference>
<dbReference type="PANTHER" id="PTHR43615">
    <property type="entry name" value="PHOSPHOENOLPYRUVATE SYNTHASE-RELATED"/>
    <property type="match status" value="1"/>
</dbReference>
<accession>X0W0Z9</accession>
<feature type="non-terminal residue" evidence="3">
    <location>
        <position position="266"/>
    </location>
</feature>
<evidence type="ECO:0000256" key="1">
    <source>
        <dbReference type="SAM" id="MobiDB-lite"/>
    </source>
</evidence>
<dbReference type="Gene3D" id="3.30.470.20">
    <property type="entry name" value="ATP-grasp fold, B domain"/>
    <property type="match status" value="1"/>
</dbReference>
<sequence length="266" mass="29242">GFDVLSPRIAVVVQQQIDSETAGVGFSLNPLTNDYDEAVINANWGLGESVVSGAVTPDYFIVGKVDREILEQKLGTKQISTRLGPDGGTIQRKDHRSHEPSLDTGQLCELTEMICRIEALYEKPMDIEWAYADGRLHILQARPITAYVPLPPEMLTKPGERRRLYADAGLSQGLTINGPISPLGLAWVMGMLYSGMMERFLGIRDFTPAGGMVFSAGCRFYMNLSNTMRLGMTPKAMAKNTALTDALLAEILANIDSKQYRAETRP</sequence>
<gene>
    <name evidence="3" type="ORF">S01H1_42392</name>
</gene>
<feature type="domain" description="Pyruvate phosphate dikinase AMP/ATP-binding" evidence="2">
    <location>
        <begin position="2"/>
        <end position="146"/>
    </location>
</feature>
<dbReference type="InterPro" id="IPR051549">
    <property type="entry name" value="PEP_Utilizing_Enz"/>
</dbReference>